<name>A0A6C0LKY8_9ZZZZ</name>
<organism evidence="1">
    <name type="scientific">viral metagenome</name>
    <dbReference type="NCBI Taxonomy" id="1070528"/>
    <lineage>
        <taxon>unclassified sequences</taxon>
        <taxon>metagenomes</taxon>
        <taxon>organismal metagenomes</taxon>
    </lineage>
</organism>
<dbReference type="EMBL" id="MN740504">
    <property type="protein sequence ID" value="QHU30214.1"/>
    <property type="molecule type" value="Genomic_DNA"/>
</dbReference>
<sequence length="75" mass="8376">MKMKYIKLPIFLAAFVIGLLFVYLSAAPTETVLVYPTPENAGKIEYRDKAGNCFSYKANEVTCPKTGMKVIPIQE</sequence>
<reference evidence="1" key="1">
    <citation type="journal article" date="2020" name="Nature">
        <title>Giant virus diversity and host interactions through global metagenomics.</title>
        <authorList>
            <person name="Schulz F."/>
            <person name="Roux S."/>
            <person name="Paez-Espino D."/>
            <person name="Jungbluth S."/>
            <person name="Walsh D.A."/>
            <person name="Denef V.J."/>
            <person name="McMahon K.D."/>
            <person name="Konstantinidis K.T."/>
            <person name="Eloe-Fadrosh E.A."/>
            <person name="Kyrpides N.C."/>
            <person name="Woyke T."/>
        </authorList>
    </citation>
    <scope>NUCLEOTIDE SEQUENCE</scope>
    <source>
        <strain evidence="1">GVMAG-M-3300027833-11</strain>
    </source>
</reference>
<proteinExistence type="predicted"/>
<evidence type="ECO:0000313" key="1">
    <source>
        <dbReference type="EMBL" id="QHU30214.1"/>
    </source>
</evidence>
<accession>A0A6C0LKY8</accession>
<protein>
    <submittedName>
        <fullName evidence="1">Uncharacterized protein</fullName>
    </submittedName>
</protein>
<dbReference type="AlphaFoldDB" id="A0A6C0LKY8"/>